<evidence type="ECO:0000313" key="2">
    <source>
        <dbReference type="Proteomes" id="UP001173802"/>
    </source>
</evidence>
<organism evidence="1 2">
    <name type="scientific">Helicobacter zhangjianzhongii</name>
    <dbReference type="NCBI Taxonomy" id="2974574"/>
    <lineage>
        <taxon>Bacteria</taxon>
        <taxon>Pseudomonadati</taxon>
        <taxon>Campylobacterota</taxon>
        <taxon>Epsilonproteobacteria</taxon>
        <taxon>Campylobacterales</taxon>
        <taxon>Helicobacteraceae</taxon>
        <taxon>Helicobacter</taxon>
    </lineage>
</organism>
<comment type="caution">
    <text evidence="1">The sequence shown here is derived from an EMBL/GenBank/DDBJ whole genome shotgun (WGS) entry which is preliminary data.</text>
</comment>
<dbReference type="Proteomes" id="UP001173802">
    <property type="component" value="Unassembled WGS sequence"/>
</dbReference>
<proteinExistence type="predicted"/>
<name>A0ACC6FRK5_9HELI</name>
<accession>A0ACC6FRK5</accession>
<gene>
    <name evidence="1" type="ORF">NYG90_04350</name>
</gene>
<protein>
    <submittedName>
        <fullName evidence="1">Uncharacterized protein</fullName>
    </submittedName>
</protein>
<reference evidence="1 2" key="1">
    <citation type="journal article" date="2023" name="Microorganisms">
        <title>Isolation and Genomic Characteristics of Cat-Borne Campylobacter felis sp. nov. and Sheep-Borne Campylobacter ovis sp. nov.</title>
        <authorList>
            <person name="Wang H."/>
            <person name="Li Y."/>
            <person name="Gu Y."/>
            <person name="Zhou G."/>
            <person name="Chen X."/>
            <person name="Zhang X."/>
            <person name="Shao Z."/>
            <person name="Zhang J."/>
            <person name="Zhang M."/>
        </authorList>
    </citation>
    <scope>NUCLEOTIDE SEQUENCE [LARGE SCALE GENOMIC DNA]</scope>
    <source>
        <strain evidence="1 2">XJK30-2</strain>
    </source>
</reference>
<evidence type="ECO:0000313" key="1">
    <source>
        <dbReference type="EMBL" id="MDL0081909.1"/>
    </source>
</evidence>
<dbReference type="EMBL" id="JANURN010000003">
    <property type="protein sequence ID" value="MDL0081909.1"/>
    <property type="molecule type" value="Genomic_DNA"/>
</dbReference>
<sequence length="77" mass="9134">MQALQTPILASKSFRLQGGYQTYFQPLFHRKSCRLLTFERFCQNPRIRGVLKRFCQKWILGFWIFGIARILVSHPTS</sequence>
<keyword evidence="2" id="KW-1185">Reference proteome</keyword>